<evidence type="ECO:0000313" key="3">
    <source>
        <dbReference type="Proteomes" id="UP000664167"/>
    </source>
</evidence>
<dbReference type="SUPFAM" id="SSF69118">
    <property type="entry name" value="AhpD-like"/>
    <property type="match status" value="1"/>
</dbReference>
<proteinExistence type="predicted"/>
<dbReference type="InterPro" id="IPR003779">
    <property type="entry name" value="CMD-like"/>
</dbReference>
<gene>
    <name evidence="2" type="ORF">J0695_12020</name>
</gene>
<sequence length="164" mass="17001">MTTAENTATTGPAGPAVPAVPAVSTHLAETRQERFDRGMAVLTEVNGDGGQRVVDSLAGISPELGHQIAAWAFGDIYSRPVLRPRDRELLTLGMLTALGGCEGQLEVHVHAALNVGLTPEEIVEALLQSAVYCGIPKAINGTSVAKKVFAELGLLPVKAGEPAA</sequence>
<dbReference type="Proteomes" id="UP000664167">
    <property type="component" value="Unassembled WGS sequence"/>
</dbReference>
<dbReference type="Pfam" id="PF02627">
    <property type="entry name" value="CMD"/>
    <property type="match status" value="1"/>
</dbReference>
<accession>A0A939F622</accession>
<dbReference type="Gene3D" id="1.20.1290.10">
    <property type="entry name" value="AhpD-like"/>
    <property type="match status" value="1"/>
</dbReference>
<dbReference type="InterPro" id="IPR029032">
    <property type="entry name" value="AhpD-like"/>
</dbReference>
<dbReference type="GO" id="GO:0051920">
    <property type="term" value="F:peroxiredoxin activity"/>
    <property type="evidence" value="ECO:0007669"/>
    <property type="project" value="InterPro"/>
</dbReference>
<dbReference type="PANTHER" id="PTHR33570:SF10">
    <property type="entry name" value="GAMMA-CARBOXYMUCONOLACTONE DECARBOXYLASE"/>
    <property type="match status" value="1"/>
</dbReference>
<reference evidence="2" key="1">
    <citation type="submission" date="2021-03" db="EMBL/GenBank/DDBJ databases">
        <title>Streptomyces poriferae sp. nov., a novel marine sponge-derived Actinobacteria species with anti-MRSA activity.</title>
        <authorList>
            <person name="Sandoval-Powers M."/>
            <person name="Kralova S."/>
            <person name="Nguyen G.-S."/>
            <person name="Fawwal D."/>
            <person name="Degnes K."/>
            <person name="Klinkenberg G."/>
            <person name="Sletta H."/>
            <person name="Wentzel A."/>
            <person name="Liles M.R."/>
        </authorList>
    </citation>
    <scope>NUCLEOTIDE SEQUENCE</scope>
    <source>
        <strain evidence="2">DSM 41794</strain>
    </source>
</reference>
<evidence type="ECO:0000313" key="2">
    <source>
        <dbReference type="EMBL" id="MBO0512531.1"/>
    </source>
</evidence>
<dbReference type="AlphaFoldDB" id="A0A939F622"/>
<name>A0A939F622_9ACTN</name>
<dbReference type="EMBL" id="JAFLRJ010000103">
    <property type="protein sequence ID" value="MBO0512531.1"/>
    <property type="molecule type" value="Genomic_DNA"/>
</dbReference>
<feature type="domain" description="Carboxymuconolactone decarboxylase-like" evidence="1">
    <location>
        <begin position="62"/>
        <end position="146"/>
    </location>
</feature>
<dbReference type="PANTHER" id="PTHR33570">
    <property type="entry name" value="4-CARBOXYMUCONOLACTONE DECARBOXYLASE FAMILY PROTEIN"/>
    <property type="match status" value="1"/>
</dbReference>
<organism evidence="2 3">
    <name type="scientific">Streptomyces beijiangensis</name>
    <dbReference type="NCBI Taxonomy" id="163361"/>
    <lineage>
        <taxon>Bacteria</taxon>
        <taxon>Bacillati</taxon>
        <taxon>Actinomycetota</taxon>
        <taxon>Actinomycetes</taxon>
        <taxon>Kitasatosporales</taxon>
        <taxon>Streptomycetaceae</taxon>
        <taxon>Streptomyces</taxon>
    </lineage>
</organism>
<keyword evidence="3" id="KW-1185">Reference proteome</keyword>
<evidence type="ECO:0000259" key="1">
    <source>
        <dbReference type="Pfam" id="PF02627"/>
    </source>
</evidence>
<protein>
    <submittedName>
        <fullName evidence="2">Carboxymuconolactone decarboxylase family protein</fullName>
    </submittedName>
</protein>
<dbReference type="InterPro" id="IPR052512">
    <property type="entry name" value="4CMD/NDH-1_regulator"/>
</dbReference>
<comment type="caution">
    <text evidence="2">The sequence shown here is derived from an EMBL/GenBank/DDBJ whole genome shotgun (WGS) entry which is preliminary data.</text>
</comment>